<sequence>MDLSNVLPRYGTREHRQLGLLLVMLLVVALLMLMPDFALAAGFDGTIKPDEKVGTNLDSSARSWWRFLAKPGFWIAMIWLAGSVLFFSSRGWQLPFVLGAIFLFGEMVVDGFQALMK</sequence>
<protein>
    <submittedName>
        <fullName evidence="2">Uncharacterized protein</fullName>
    </submittedName>
</protein>
<organism evidence="2 3">
    <name type="scientific">Pseudomonas putida</name>
    <name type="common">Arthrobacter siderocapsulatus</name>
    <dbReference type="NCBI Taxonomy" id="303"/>
    <lineage>
        <taxon>Bacteria</taxon>
        <taxon>Pseudomonadati</taxon>
        <taxon>Pseudomonadota</taxon>
        <taxon>Gammaproteobacteria</taxon>
        <taxon>Pseudomonadales</taxon>
        <taxon>Pseudomonadaceae</taxon>
        <taxon>Pseudomonas</taxon>
    </lineage>
</organism>
<evidence type="ECO:0000313" key="3">
    <source>
        <dbReference type="Proteomes" id="UP000218731"/>
    </source>
</evidence>
<dbReference type="AlphaFoldDB" id="A0A1L7NMV7"/>
<dbReference type="EMBL" id="AP015030">
    <property type="protein sequence ID" value="BAW26810.1"/>
    <property type="molecule type" value="Genomic_DNA"/>
</dbReference>
<dbReference type="RefSeq" id="WP_058151423.1">
    <property type="nucleotide sequence ID" value="NZ_AP015030.1"/>
</dbReference>
<geneLocation type="plasmid" evidence="3">
    <name>pkf715a dna</name>
</geneLocation>
<dbReference type="Proteomes" id="UP000218731">
    <property type="component" value="Plasmid pKF715A"/>
</dbReference>
<keyword evidence="2" id="KW-0614">Plasmid</keyword>
<evidence type="ECO:0000313" key="2">
    <source>
        <dbReference type="EMBL" id="BAW26810.1"/>
    </source>
</evidence>
<keyword evidence="1" id="KW-1133">Transmembrane helix</keyword>
<gene>
    <name evidence="2" type="ORF">KF715C_pA3050</name>
</gene>
<proteinExistence type="predicted"/>
<feature type="transmembrane region" description="Helical" evidence="1">
    <location>
        <begin position="94"/>
        <end position="116"/>
    </location>
</feature>
<evidence type="ECO:0000256" key="1">
    <source>
        <dbReference type="SAM" id="Phobius"/>
    </source>
</evidence>
<keyword evidence="1" id="KW-0472">Membrane</keyword>
<keyword evidence="1" id="KW-0812">Transmembrane</keyword>
<name>A0A1L7NMV7_PSEPU</name>
<feature type="transmembrane region" description="Helical" evidence="1">
    <location>
        <begin position="64"/>
        <end position="87"/>
    </location>
</feature>
<accession>A0A1L7NMV7</accession>
<reference evidence="2 3" key="1">
    <citation type="submission" date="2015-11" db="EMBL/GenBank/DDBJ databases">
        <title>Complete genome sequencing of a biphenyl-degrading bacterium, Pseudomonas putida KF715 (=NBRC110667).</title>
        <authorList>
            <person name="Suenaga H."/>
            <person name="Fujihara N."/>
            <person name="Watanabe T."/>
            <person name="Hirose J."/>
            <person name="Kimura N."/>
            <person name="Yamazoe A."/>
            <person name="Hosoyama A."/>
            <person name="Shimodaira J."/>
            <person name="Furukawa K."/>
        </authorList>
    </citation>
    <scope>NUCLEOTIDE SEQUENCE [LARGE SCALE GENOMIC DNA]</scope>
    <source>
        <strain evidence="2 3">KF715</strain>
        <plasmid evidence="3">Plasmid pkf715a dna</plasmid>
    </source>
</reference>